<organism evidence="1 2">
    <name type="scientific">Dendrosporobacter quercicolus</name>
    <dbReference type="NCBI Taxonomy" id="146817"/>
    <lineage>
        <taxon>Bacteria</taxon>
        <taxon>Bacillati</taxon>
        <taxon>Bacillota</taxon>
        <taxon>Negativicutes</taxon>
        <taxon>Selenomonadales</taxon>
        <taxon>Sporomusaceae</taxon>
        <taxon>Dendrosporobacter</taxon>
    </lineage>
</organism>
<protein>
    <submittedName>
        <fullName evidence="1">Sporulation protein YqfC</fullName>
    </submittedName>
</protein>
<evidence type="ECO:0000313" key="2">
    <source>
        <dbReference type="Proteomes" id="UP000214880"/>
    </source>
</evidence>
<sequence>MQSRKRGRLQRLAGLLEIPQDIVMDLPRITMLGNKQLLIENHKGIIEYTPSMIRIKLNQGELVIGGTDLTLGNLQIEQILVEGTVGELKYDV</sequence>
<dbReference type="AlphaFoldDB" id="A0A1G9MRA7"/>
<dbReference type="Gene3D" id="2.60.40.2000">
    <property type="match status" value="1"/>
</dbReference>
<proteinExistence type="predicted"/>
<dbReference type="InterPro" id="IPR022476">
    <property type="entry name" value="Spore_YabP/YqfC"/>
</dbReference>
<dbReference type="NCBIfam" id="TIGR02856">
    <property type="entry name" value="spore_yqfC"/>
    <property type="match status" value="1"/>
</dbReference>
<dbReference type="OrthoDB" id="2989236at2"/>
<dbReference type="RefSeq" id="WP_092068487.1">
    <property type="nucleotide sequence ID" value="NZ_FNHB01000001.1"/>
</dbReference>
<dbReference type="EMBL" id="FNHB01000001">
    <property type="protein sequence ID" value="SDL76780.1"/>
    <property type="molecule type" value="Genomic_DNA"/>
</dbReference>
<dbReference type="Proteomes" id="UP000214880">
    <property type="component" value="Unassembled WGS sequence"/>
</dbReference>
<reference evidence="1 2" key="1">
    <citation type="submission" date="2016-10" db="EMBL/GenBank/DDBJ databases">
        <authorList>
            <person name="de Groot N.N."/>
        </authorList>
    </citation>
    <scope>NUCLEOTIDE SEQUENCE [LARGE SCALE GENOMIC DNA]</scope>
    <source>
        <strain evidence="1 2">DSM 1736</strain>
    </source>
</reference>
<name>A0A1G9MRA7_9FIRM</name>
<dbReference type="STRING" id="146817.SAMN04488502_101776"/>
<dbReference type="InterPro" id="IPR038705">
    <property type="entry name" value="YabP_sf"/>
</dbReference>
<evidence type="ECO:0000313" key="1">
    <source>
        <dbReference type="EMBL" id="SDL76780.1"/>
    </source>
</evidence>
<keyword evidence="2" id="KW-1185">Reference proteome</keyword>
<dbReference type="InterPro" id="IPR022477">
    <property type="entry name" value="Spore_YqfC"/>
</dbReference>
<dbReference type="Pfam" id="PF07873">
    <property type="entry name" value="YabP"/>
    <property type="match status" value="1"/>
</dbReference>
<accession>A0A1G9MRA7</accession>
<gene>
    <name evidence="1" type="ORF">SAMN04488502_101776</name>
</gene>